<protein>
    <submittedName>
        <fullName evidence="6">C-type cytochrome</fullName>
    </submittedName>
</protein>
<comment type="caution">
    <text evidence="6">The sequence shown here is derived from an EMBL/GenBank/DDBJ whole genome shotgun (WGS) entry which is preliminary data.</text>
</comment>
<dbReference type="PROSITE" id="PS51007">
    <property type="entry name" value="CYTC"/>
    <property type="match status" value="1"/>
</dbReference>
<sequence>MIFKSELMLFRGFIAICVIWGAGMFVSCSKAKPLREYLIVDGDSTTTSSVNDVWMAPDTSSIPYDESGALIRYGKALVANTGAYFGPKGKVNHNANGMNCQNCHLKAGTKLYANSYCAVYSIYPKFRARSGTVENLERRINDCMERSLNGKKLDSLSHEMRALVAYINWVGKNVKKGVSPKGASVVDVPFLNRPADIEKGKKSFNNICATCHEANGQGKLNPDGITYIYPPLWGPNSYNTAAGMYRISRLAGFIKSNMPDQLSSHDKPILTDEQAWDIAAYISSMPRPEKRFKNDWPDITKKPIDLPFGPYADQFTEEQHKYGPFTEIVAAAKVNEKK</sequence>
<dbReference type="Pfam" id="PF00034">
    <property type="entry name" value="Cytochrom_C"/>
    <property type="match status" value="1"/>
</dbReference>
<dbReference type="EMBL" id="JADKGY010000001">
    <property type="protein sequence ID" value="MBK9980941.1"/>
    <property type="molecule type" value="Genomic_DNA"/>
</dbReference>
<evidence type="ECO:0000313" key="7">
    <source>
        <dbReference type="Proteomes" id="UP000808337"/>
    </source>
</evidence>
<gene>
    <name evidence="6" type="ORF">IPP15_00715</name>
</gene>
<name>A0A9D7SRH1_9BACT</name>
<dbReference type="GO" id="GO:0046872">
    <property type="term" value="F:metal ion binding"/>
    <property type="evidence" value="ECO:0007669"/>
    <property type="project" value="UniProtKB-KW"/>
</dbReference>
<evidence type="ECO:0000256" key="1">
    <source>
        <dbReference type="ARBA" id="ARBA00022617"/>
    </source>
</evidence>
<dbReference type="InterPro" id="IPR036909">
    <property type="entry name" value="Cyt_c-like_dom_sf"/>
</dbReference>
<dbReference type="PANTHER" id="PTHR35008:SF9">
    <property type="entry name" value="CYTOCHROME C DOMAIN-CONTAINING PROTEIN"/>
    <property type="match status" value="1"/>
</dbReference>
<evidence type="ECO:0000256" key="2">
    <source>
        <dbReference type="ARBA" id="ARBA00022723"/>
    </source>
</evidence>
<evidence type="ECO:0000256" key="3">
    <source>
        <dbReference type="ARBA" id="ARBA00023004"/>
    </source>
</evidence>
<dbReference type="Proteomes" id="UP000808337">
    <property type="component" value="Unassembled WGS sequence"/>
</dbReference>
<organism evidence="6 7">
    <name type="scientific">Candidatus Opimibacter skivensis</name>
    <dbReference type="NCBI Taxonomy" id="2982028"/>
    <lineage>
        <taxon>Bacteria</taxon>
        <taxon>Pseudomonadati</taxon>
        <taxon>Bacteroidota</taxon>
        <taxon>Saprospiria</taxon>
        <taxon>Saprospirales</taxon>
        <taxon>Saprospiraceae</taxon>
        <taxon>Candidatus Opimibacter</taxon>
    </lineage>
</organism>
<dbReference type="InterPro" id="IPR009056">
    <property type="entry name" value="Cyt_c-like_dom"/>
</dbReference>
<dbReference type="InterPro" id="IPR051459">
    <property type="entry name" value="Cytochrome_c-type_DH"/>
</dbReference>
<dbReference type="PROSITE" id="PS51257">
    <property type="entry name" value="PROKAR_LIPOPROTEIN"/>
    <property type="match status" value="1"/>
</dbReference>
<dbReference type="GO" id="GO:0009055">
    <property type="term" value="F:electron transfer activity"/>
    <property type="evidence" value="ECO:0007669"/>
    <property type="project" value="InterPro"/>
</dbReference>
<evidence type="ECO:0000313" key="6">
    <source>
        <dbReference type="EMBL" id="MBK9980941.1"/>
    </source>
</evidence>
<proteinExistence type="predicted"/>
<dbReference type="Pfam" id="PF21342">
    <property type="entry name" value="SoxA-TsdA_cyt-c"/>
    <property type="match status" value="1"/>
</dbReference>
<evidence type="ECO:0000256" key="4">
    <source>
        <dbReference type="PROSITE-ProRule" id="PRU00433"/>
    </source>
</evidence>
<evidence type="ECO:0000259" key="5">
    <source>
        <dbReference type="PROSITE" id="PS51007"/>
    </source>
</evidence>
<dbReference type="GO" id="GO:0020037">
    <property type="term" value="F:heme binding"/>
    <property type="evidence" value="ECO:0007669"/>
    <property type="project" value="InterPro"/>
</dbReference>
<dbReference type="SUPFAM" id="SSF46626">
    <property type="entry name" value="Cytochrome c"/>
    <property type="match status" value="2"/>
</dbReference>
<feature type="domain" description="Cytochrome c" evidence="5">
    <location>
        <begin position="195"/>
        <end position="286"/>
    </location>
</feature>
<keyword evidence="3 4" id="KW-0408">Iron</keyword>
<reference evidence="6 7" key="1">
    <citation type="submission" date="2020-10" db="EMBL/GenBank/DDBJ databases">
        <title>Connecting structure to function with the recovery of over 1000 high-quality activated sludge metagenome-assembled genomes encoding full-length rRNA genes using long-read sequencing.</title>
        <authorList>
            <person name="Singleton C.M."/>
            <person name="Petriglieri F."/>
            <person name="Kristensen J.M."/>
            <person name="Kirkegaard R.H."/>
            <person name="Michaelsen T.Y."/>
            <person name="Andersen M.H."/>
            <person name="Karst S.M."/>
            <person name="Dueholm M.S."/>
            <person name="Nielsen P.H."/>
            <person name="Albertsen M."/>
        </authorList>
    </citation>
    <scope>NUCLEOTIDE SEQUENCE [LARGE SCALE GENOMIC DNA]</scope>
    <source>
        <strain evidence="6">Ribe_18-Q3-R11-54_MAXAC.273</strain>
    </source>
</reference>
<keyword evidence="2 4" id="KW-0479">Metal-binding</keyword>
<accession>A0A9D7SRH1</accession>
<dbReference type="Gene3D" id="1.10.760.10">
    <property type="entry name" value="Cytochrome c-like domain"/>
    <property type="match status" value="2"/>
</dbReference>
<dbReference type="AlphaFoldDB" id="A0A9D7SRH1"/>
<keyword evidence="1 4" id="KW-0349">Heme</keyword>
<dbReference type="PANTHER" id="PTHR35008">
    <property type="entry name" value="BLL4482 PROTEIN-RELATED"/>
    <property type="match status" value="1"/>
</dbReference>